<dbReference type="Gene3D" id="1.10.10.10">
    <property type="entry name" value="Winged helix-like DNA-binding domain superfamily/Winged helix DNA-binding domain"/>
    <property type="match status" value="1"/>
</dbReference>
<keyword evidence="4" id="KW-0804">Transcription</keyword>
<evidence type="ECO:0000313" key="7">
    <source>
        <dbReference type="Proteomes" id="UP000281594"/>
    </source>
</evidence>
<dbReference type="PRINTS" id="PR00039">
    <property type="entry name" value="HTHLYSR"/>
</dbReference>
<dbReference type="GO" id="GO:0032993">
    <property type="term" value="C:protein-DNA complex"/>
    <property type="evidence" value="ECO:0007669"/>
    <property type="project" value="TreeGrafter"/>
</dbReference>
<comment type="similarity">
    <text evidence="1">Belongs to the LysR transcriptional regulatory family.</text>
</comment>
<dbReference type="SUPFAM" id="SSF46785">
    <property type="entry name" value="Winged helix' DNA-binding domain"/>
    <property type="match status" value="1"/>
</dbReference>
<evidence type="ECO:0000256" key="3">
    <source>
        <dbReference type="ARBA" id="ARBA00023125"/>
    </source>
</evidence>
<organism evidence="6 7">
    <name type="scientific">Streptomyces rapamycinicus (strain ATCC 29253 / DSM 41530 / NRRL 5491 / AYB-994)</name>
    <name type="common">Streptomyces hygroscopicus (strain ATCC 29253)</name>
    <dbReference type="NCBI Taxonomy" id="1343740"/>
    <lineage>
        <taxon>Bacteria</taxon>
        <taxon>Bacillati</taxon>
        <taxon>Actinomycetota</taxon>
        <taxon>Actinomycetes</taxon>
        <taxon>Kitasatosporales</taxon>
        <taxon>Streptomycetaceae</taxon>
        <taxon>Streptomyces</taxon>
        <taxon>Streptomyces violaceusniger group</taxon>
    </lineage>
</organism>
<dbReference type="AlphaFoldDB" id="A0A3L8R2K2"/>
<dbReference type="Pfam" id="PF03466">
    <property type="entry name" value="LysR_substrate"/>
    <property type="match status" value="1"/>
</dbReference>
<dbReference type="PANTHER" id="PTHR30346">
    <property type="entry name" value="TRANSCRIPTIONAL DUAL REGULATOR HCAR-RELATED"/>
    <property type="match status" value="1"/>
</dbReference>
<evidence type="ECO:0000313" key="6">
    <source>
        <dbReference type="EMBL" id="RLV73935.1"/>
    </source>
</evidence>
<dbReference type="GO" id="GO:0003677">
    <property type="term" value="F:DNA binding"/>
    <property type="evidence" value="ECO:0007669"/>
    <property type="project" value="UniProtKB-KW"/>
</dbReference>
<dbReference type="FunFam" id="1.10.10.10:FF:000001">
    <property type="entry name" value="LysR family transcriptional regulator"/>
    <property type="match status" value="1"/>
</dbReference>
<dbReference type="InterPro" id="IPR036388">
    <property type="entry name" value="WH-like_DNA-bd_sf"/>
</dbReference>
<comment type="caution">
    <text evidence="6">The sequence shown here is derived from an EMBL/GenBank/DDBJ whole genome shotgun (WGS) entry which is preliminary data.</text>
</comment>
<gene>
    <name evidence="6" type="ORF">D3C57_131955</name>
</gene>
<reference evidence="6 7" key="1">
    <citation type="journal article" date="2018" name="J. Biol. Chem.">
        <title>Discovery of the actinoplanic acid pathway in Streptomyces rapamycinicus reveals a genetically conserved synergism with rapamycin.</title>
        <authorList>
            <person name="Mrak P."/>
            <person name="Krastel P."/>
            <person name="Pivk Lukancic P."/>
            <person name="Tao J."/>
            <person name="Pistorius D."/>
            <person name="Moore C.M."/>
        </authorList>
    </citation>
    <scope>NUCLEOTIDE SEQUENCE [LARGE SCALE GENOMIC DNA]</scope>
    <source>
        <strain evidence="6 7">NRRL 5491</strain>
    </source>
</reference>
<sequence>MTFRQRMSRMAGMLRAHGRALMDMTLVGLRVLREVAERGTITAAAEALGYTQSAVSRQVAALEQAAGARLFDRHPGGVRLTTEGRALLRHAVVALDALDAADRELRGGAAEDGPVRLGFFPTAGAVIVSRALAALRREHPRIRVSTREGTTPSLVRALRTGTLDVAVLSSRPPHRSPDTDSPPLRVEPLFETRLAVAVAASGRFAGRDSVTAEEIADEPWIASPAAAEEPLLGVWPGLPGRPRVRHTVRDWLTKLHLVAAGAGITTAPPALLPAVPPGVRLVAVEGVAEEWRRVSLVHAPGPATASANAVAHALRQEAAELADTPG</sequence>
<proteinExistence type="inferred from homology"/>
<protein>
    <submittedName>
        <fullName evidence="6">LysR family transcriptional regulator</fullName>
    </submittedName>
</protein>
<dbReference type="Gene3D" id="3.40.190.10">
    <property type="entry name" value="Periplasmic binding protein-like II"/>
    <property type="match status" value="2"/>
</dbReference>
<dbReference type="InterPro" id="IPR036390">
    <property type="entry name" value="WH_DNA-bd_sf"/>
</dbReference>
<feature type="domain" description="HTH lysR-type" evidence="5">
    <location>
        <begin position="24"/>
        <end position="81"/>
    </location>
</feature>
<name>A0A3L8R2K2_STRRN</name>
<evidence type="ECO:0000256" key="4">
    <source>
        <dbReference type="ARBA" id="ARBA00023163"/>
    </source>
</evidence>
<dbReference type="STRING" id="1343740.M271_11660"/>
<keyword evidence="3" id="KW-0238">DNA-binding</keyword>
<accession>A0A3L8R2K2</accession>
<dbReference type="Proteomes" id="UP000281594">
    <property type="component" value="Unassembled WGS sequence"/>
</dbReference>
<dbReference type="InterPro" id="IPR000847">
    <property type="entry name" value="LysR_HTH_N"/>
</dbReference>
<dbReference type="SUPFAM" id="SSF53850">
    <property type="entry name" value="Periplasmic binding protein-like II"/>
    <property type="match status" value="1"/>
</dbReference>
<dbReference type="PANTHER" id="PTHR30346:SF29">
    <property type="entry name" value="LYSR SUBSTRATE-BINDING"/>
    <property type="match status" value="1"/>
</dbReference>
<dbReference type="Pfam" id="PF00126">
    <property type="entry name" value="HTH_1"/>
    <property type="match status" value="1"/>
</dbReference>
<dbReference type="InterPro" id="IPR005119">
    <property type="entry name" value="LysR_subst-bd"/>
</dbReference>
<dbReference type="PROSITE" id="PS50931">
    <property type="entry name" value="HTH_LYSR"/>
    <property type="match status" value="1"/>
</dbReference>
<evidence type="ECO:0000259" key="5">
    <source>
        <dbReference type="PROSITE" id="PS50931"/>
    </source>
</evidence>
<dbReference type="EMBL" id="QYCY01000002">
    <property type="protein sequence ID" value="RLV73935.1"/>
    <property type="molecule type" value="Genomic_DNA"/>
</dbReference>
<keyword evidence="2" id="KW-0805">Transcription regulation</keyword>
<evidence type="ECO:0000256" key="1">
    <source>
        <dbReference type="ARBA" id="ARBA00009437"/>
    </source>
</evidence>
<evidence type="ECO:0000256" key="2">
    <source>
        <dbReference type="ARBA" id="ARBA00023015"/>
    </source>
</evidence>
<dbReference type="GO" id="GO:0003700">
    <property type="term" value="F:DNA-binding transcription factor activity"/>
    <property type="evidence" value="ECO:0007669"/>
    <property type="project" value="InterPro"/>
</dbReference>